<gene>
    <name evidence="2" type="ORF">QF034_005180</name>
</gene>
<feature type="compositionally biased region" description="Polar residues" evidence="1">
    <location>
        <begin position="48"/>
        <end position="58"/>
    </location>
</feature>
<organism evidence="2 3">
    <name type="scientific">Streptomyces africanus</name>
    <dbReference type="NCBI Taxonomy" id="231024"/>
    <lineage>
        <taxon>Bacteria</taxon>
        <taxon>Bacillati</taxon>
        <taxon>Actinomycetota</taxon>
        <taxon>Actinomycetes</taxon>
        <taxon>Kitasatosporales</taxon>
        <taxon>Streptomycetaceae</taxon>
        <taxon>Streptomyces</taxon>
    </lineage>
</organism>
<comment type="caution">
    <text evidence="2">The sequence shown here is derived from an EMBL/GenBank/DDBJ whole genome shotgun (WGS) entry which is preliminary data.</text>
</comment>
<sequence>MPRRPVEGRSLGSRRQRINGLVSVREQLLDGLSDLNRSPDKVPAVPRTPSNPTAKAVE</sequence>
<keyword evidence="3" id="KW-1185">Reference proteome</keyword>
<name>A0ABU0QU67_9ACTN</name>
<accession>A0ABU0QU67</accession>
<dbReference type="Proteomes" id="UP001232755">
    <property type="component" value="Unassembled WGS sequence"/>
</dbReference>
<evidence type="ECO:0000313" key="3">
    <source>
        <dbReference type="Proteomes" id="UP001232755"/>
    </source>
</evidence>
<protein>
    <submittedName>
        <fullName evidence="2">Uncharacterized protein</fullName>
    </submittedName>
</protein>
<evidence type="ECO:0000256" key="1">
    <source>
        <dbReference type="SAM" id="MobiDB-lite"/>
    </source>
</evidence>
<dbReference type="EMBL" id="JAUSYP010000001">
    <property type="protein sequence ID" value="MDQ0750949.1"/>
    <property type="molecule type" value="Genomic_DNA"/>
</dbReference>
<feature type="region of interest" description="Disordered" evidence="1">
    <location>
        <begin position="33"/>
        <end position="58"/>
    </location>
</feature>
<evidence type="ECO:0000313" key="2">
    <source>
        <dbReference type="EMBL" id="MDQ0750949.1"/>
    </source>
</evidence>
<reference evidence="2 3" key="1">
    <citation type="submission" date="2023-07" db="EMBL/GenBank/DDBJ databases">
        <title>Comparative genomics of wheat-associated soil bacteria to identify genetic determinants of phenazine resistance.</title>
        <authorList>
            <person name="Mouncey N."/>
        </authorList>
    </citation>
    <scope>NUCLEOTIDE SEQUENCE [LARGE SCALE GENOMIC DNA]</scope>
    <source>
        <strain evidence="2 3">B3I12</strain>
    </source>
</reference>
<proteinExistence type="predicted"/>